<accession>A0A061FY70</accession>
<dbReference type="EMBL" id="CM001888">
    <property type="protein sequence ID" value="EOY19734.1"/>
    <property type="molecule type" value="Genomic_DNA"/>
</dbReference>
<evidence type="ECO:0000313" key="6">
    <source>
        <dbReference type="EMBL" id="EOY19734.1"/>
    </source>
</evidence>
<feature type="domain" description="Integrase catalytic" evidence="5">
    <location>
        <begin position="434"/>
        <end position="600"/>
    </location>
</feature>
<dbReference type="Gramene" id="EOY19734">
    <property type="protein sequence ID" value="EOY19734"/>
    <property type="gene ID" value="TCM_045040"/>
</dbReference>
<dbReference type="OMA" id="VITHERT"/>
<dbReference type="PANTHER" id="PTHR42648">
    <property type="entry name" value="TRANSPOSASE, PUTATIVE-RELATED"/>
    <property type="match status" value="1"/>
</dbReference>
<gene>
    <name evidence="6" type="ORF">TCM_045040</name>
</gene>
<dbReference type="eggNOG" id="KOG0017">
    <property type="taxonomic scope" value="Eukaryota"/>
</dbReference>
<dbReference type="GO" id="GO:0003676">
    <property type="term" value="F:nucleic acid binding"/>
    <property type="evidence" value="ECO:0007669"/>
    <property type="project" value="InterPro"/>
</dbReference>
<dbReference type="Pfam" id="PF07727">
    <property type="entry name" value="RVT_2"/>
    <property type="match status" value="1"/>
</dbReference>
<dbReference type="AlphaFoldDB" id="A0A061FY70"/>
<dbReference type="InterPro" id="IPR036397">
    <property type="entry name" value="RNaseH_sf"/>
</dbReference>
<keyword evidence="7" id="KW-1185">Reference proteome</keyword>
<dbReference type="InterPro" id="IPR039537">
    <property type="entry name" value="Retrotran_Ty1/copia-like"/>
</dbReference>
<dbReference type="Pfam" id="PF22936">
    <property type="entry name" value="Pol_BBD"/>
    <property type="match status" value="1"/>
</dbReference>
<dbReference type="Pfam" id="PF00665">
    <property type="entry name" value="rve"/>
    <property type="match status" value="1"/>
</dbReference>
<evidence type="ECO:0000259" key="5">
    <source>
        <dbReference type="PROSITE" id="PS50994"/>
    </source>
</evidence>
<sequence>MASTSYNAPAPPVFSGENYAIWSVKMEAYLRAFDLWEVVEVGGDPPEQRQNLTIEQMKQYSEEVAKRFKALSCIHSTVSDIIFTSIMTCKSAKKAWDKLNEEFQGSVRIRQIQALNLWREFEILRMKEEEGLKDYTDKVIKVVNQLKLLGEDVPKKKDLSSFTVVELVNALHASEQRRAIRVVDHSESALLARPNIKCRACNQLGHIKKVCKNKGQTSEQIAAVAEQANQKDKVLFVANCYPKVRKKETWLLNSACSRHMTCDKSLFVMLDNKHKSNVEIGNGEYLKVDGIGTVEVETASGMKQIKDVLFVSTINQNLLSVGQLVACGYALLFKDLACKVFEPSGEELLTVKMKSNCFPVNWKEFKHHAYTCSSSDTTSWHKRLGHLNFHSLKLMHDEHLVENIPAIGSFNYICDTCQYGKQSKKPFPKQAKWRATQKLQLVHTDIGGPMMTASLSGNKFYLLFIDEFSRYCWVYFLKHKAEAFNNFLKFKAFVENQTSLTIKMLRSNNGKEYTSLEFQRYLTQFRIQQQLTVPYNPQQNGVSKRKNRTLMEMARCLLFEKKLPRSFWTEAVNTANYLLNIAPTKALTKGTPHDVWYGTKPLVAHLKIFGCIAYAQVLEDRRGKLDEKSRLTIHLGKRWNWSKLEVESSENLSIFNDQLEVEHDENNEDVDDVAVRGTRSLADIYDRCHVALMEPTSFSEVVQVDGWQKAMENEVNMIKKNNTWDLVPRPANQKVIGVRWVYRTKLNTDGSVNKLKARLVVKGYAQIQGIGYLETSAPVARLDTIRLLVALVAKEKWKLWHLDVKSAFLNGLLEEDIFIEQPKGFIEPGMENRICKLKKALYGLKQAPRAWYARVDNYLCNKGFHMSESKPTLYVCCSSAGKQVIVSIYVDDILVTSLNTELLLKFKKEMMEEFKMTNLGLITYFLGLEFVQAEKFIILHQQKYATELLKKFKMQNCKAISTPIAANVKFSLSNNEELADATLYRRLIGSLLYLSSSGPDIMFSTSLLSRFMHQPTVTHLSAAKRILRYIKGSINFGIKFGREQSHHLQGFLDSDWAGSLDDSKSTTGFVFSFGSGVFSWASKKQEVVAQSSAEAEYISTAAATNHSLWLRKILSCLGFSQNDPNVLWMDNQSAIAMSKNPVQHGRTKHIQVKFHMIRDAVKNKEIDVQYCSSQDQVVYIMTKGLPTNRFQTLRSLLGVFKNDLKVC</sequence>
<dbReference type="GO" id="GO:0046872">
    <property type="term" value="F:metal ion binding"/>
    <property type="evidence" value="ECO:0007669"/>
    <property type="project" value="UniProtKB-KW"/>
</dbReference>
<reference evidence="6 7" key="1">
    <citation type="journal article" date="2013" name="Genome Biol.">
        <title>The genome sequence of the most widely cultivated cacao type and its use to identify candidate genes regulating pod color.</title>
        <authorList>
            <person name="Motamayor J.C."/>
            <person name="Mockaitis K."/>
            <person name="Schmutz J."/>
            <person name="Haiminen N."/>
            <person name="Iii D.L."/>
            <person name="Cornejo O."/>
            <person name="Findley S.D."/>
            <person name="Zheng P."/>
            <person name="Utro F."/>
            <person name="Royaert S."/>
            <person name="Saski C."/>
            <person name="Jenkins J."/>
            <person name="Podicheti R."/>
            <person name="Zhao M."/>
            <person name="Scheffler B.E."/>
            <person name="Stack J.C."/>
            <person name="Feltus F.A."/>
            <person name="Mustiga G.M."/>
            <person name="Amores F."/>
            <person name="Phillips W."/>
            <person name="Marelli J.P."/>
            <person name="May G.D."/>
            <person name="Shapiro H."/>
            <person name="Ma J."/>
            <person name="Bustamante C.D."/>
            <person name="Schnell R.J."/>
            <person name="Main D."/>
            <person name="Gilbert D."/>
            <person name="Parida L."/>
            <person name="Kuhn D.N."/>
        </authorList>
    </citation>
    <scope>NUCLEOTIDE SEQUENCE [LARGE SCALE GENOMIC DNA]</scope>
    <source>
        <strain evidence="7">cv. Matina 1-6</strain>
    </source>
</reference>
<dbReference type="SUPFAM" id="SSF56672">
    <property type="entry name" value="DNA/RNA polymerases"/>
    <property type="match status" value="1"/>
</dbReference>
<dbReference type="Pfam" id="PF13976">
    <property type="entry name" value="gag_pre-integrs"/>
    <property type="match status" value="1"/>
</dbReference>
<dbReference type="HOGENOM" id="CLU_001650_5_1_1"/>
<proteinExistence type="predicted"/>
<dbReference type="InterPro" id="IPR001584">
    <property type="entry name" value="Integrase_cat-core"/>
</dbReference>
<dbReference type="SUPFAM" id="SSF53098">
    <property type="entry name" value="Ribonuclease H-like"/>
    <property type="match status" value="1"/>
</dbReference>
<dbReference type="InterPro" id="IPR054722">
    <property type="entry name" value="PolX-like_BBD"/>
</dbReference>
<dbReference type="PROSITE" id="PS50994">
    <property type="entry name" value="INTEGRASE"/>
    <property type="match status" value="1"/>
</dbReference>
<dbReference type="InterPro" id="IPR025724">
    <property type="entry name" value="GAG-pre-integrase_dom"/>
</dbReference>
<name>A0A061FY70_THECC</name>
<dbReference type="STRING" id="3641.A0A061FY70"/>
<dbReference type="Proteomes" id="UP000026915">
    <property type="component" value="Chromosome 10"/>
</dbReference>
<evidence type="ECO:0000256" key="3">
    <source>
        <dbReference type="ARBA" id="ARBA00022750"/>
    </source>
</evidence>
<dbReference type="Pfam" id="PF14223">
    <property type="entry name" value="Retrotran_gag_2"/>
    <property type="match status" value="1"/>
</dbReference>
<evidence type="ECO:0000256" key="2">
    <source>
        <dbReference type="ARBA" id="ARBA00022723"/>
    </source>
</evidence>
<dbReference type="InParanoid" id="A0A061FY70"/>
<dbReference type="InterPro" id="IPR043502">
    <property type="entry name" value="DNA/RNA_pol_sf"/>
</dbReference>
<dbReference type="GO" id="GO:0015074">
    <property type="term" value="P:DNA integration"/>
    <property type="evidence" value="ECO:0007669"/>
    <property type="project" value="InterPro"/>
</dbReference>
<protein>
    <submittedName>
        <fullName evidence="6">Copia-like retrotransposable element, putative</fullName>
    </submittedName>
</protein>
<evidence type="ECO:0000256" key="1">
    <source>
        <dbReference type="ARBA" id="ARBA00022670"/>
    </source>
</evidence>
<dbReference type="GO" id="GO:0004190">
    <property type="term" value="F:aspartic-type endopeptidase activity"/>
    <property type="evidence" value="ECO:0007669"/>
    <property type="project" value="UniProtKB-KW"/>
</dbReference>
<dbReference type="InterPro" id="IPR013103">
    <property type="entry name" value="RVT_2"/>
</dbReference>
<keyword evidence="4" id="KW-0378">Hydrolase</keyword>
<keyword evidence="2" id="KW-0479">Metal-binding</keyword>
<dbReference type="PANTHER" id="PTHR42648:SF18">
    <property type="entry name" value="RETROTRANSPOSON, UNCLASSIFIED-LIKE PROTEIN"/>
    <property type="match status" value="1"/>
</dbReference>
<dbReference type="CDD" id="cd09272">
    <property type="entry name" value="RNase_HI_RT_Ty1"/>
    <property type="match status" value="1"/>
</dbReference>
<keyword evidence="1" id="KW-0645">Protease</keyword>
<dbReference type="InterPro" id="IPR012337">
    <property type="entry name" value="RNaseH-like_sf"/>
</dbReference>
<dbReference type="FunCoup" id="A0A061FY70">
    <property type="interactions" value="18"/>
</dbReference>
<evidence type="ECO:0000313" key="7">
    <source>
        <dbReference type="Proteomes" id="UP000026915"/>
    </source>
</evidence>
<dbReference type="GO" id="GO:0006508">
    <property type="term" value="P:proteolysis"/>
    <property type="evidence" value="ECO:0007669"/>
    <property type="project" value="UniProtKB-KW"/>
</dbReference>
<dbReference type="Gene3D" id="3.30.420.10">
    <property type="entry name" value="Ribonuclease H-like superfamily/Ribonuclease H"/>
    <property type="match status" value="1"/>
</dbReference>
<evidence type="ECO:0000256" key="4">
    <source>
        <dbReference type="ARBA" id="ARBA00022801"/>
    </source>
</evidence>
<organism evidence="6 7">
    <name type="scientific">Theobroma cacao</name>
    <name type="common">Cacao</name>
    <name type="synonym">Cocoa</name>
    <dbReference type="NCBI Taxonomy" id="3641"/>
    <lineage>
        <taxon>Eukaryota</taxon>
        <taxon>Viridiplantae</taxon>
        <taxon>Streptophyta</taxon>
        <taxon>Embryophyta</taxon>
        <taxon>Tracheophyta</taxon>
        <taxon>Spermatophyta</taxon>
        <taxon>Magnoliopsida</taxon>
        <taxon>eudicotyledons</taxon>
        <taxon>Gunneridae</taxon>
        <taxon>Pentapetalae</taxon>
        <taxon>rosids</taxon>
        <taxon>malvids</taxon>
        <taxon>Malvales</taxon>
        <taxon>Malvaceae</taxon>
        <taxon>Byttnerioideae</taxon>
        <taxon>Theobroma</taxon>
    </lineage>
</organism>
<keyword evidence="3" id="KW-0064">Aspartyl protease</keyword>